<keyword evidence="2" id="KW-1185">Reference proteome</keyword>
<organism evidence="1 2">
    <name type="scientific">Saliphagus infecundisoli</name>
    <dbReference type="NCBI Taxonomy" id="1849069"/>
    <lineage>
        <taxon>Archaea</taxon>
        <taxon>Methanobacteriati</taxon>
        <taxon>Methanobacteriota</taxon>
        <taxon>Stenosarchaea group</taxon>
        <taxon>Halobacteria</taxon>
        <taxon>Halobacteriales</taxon>
        <taxon>Natrialbaceae</taxon>
        <taxon>Saliphagus</taxon>
    </lineage>
</organism>
<accession>A0ABD5QJ47</accession>
<evidence type="ECO:0000313" key="1">
    <source>
        <dbReference type="EMBL" id="MFC4989642.1"/>
    </source>
</evidence>
<proteinExistence type="predicted"/>
<protein>
    <recommendedName>
        <fullName evidence="3">RiboL-PSP-HEPN domain-containing protein</fullName>
    </recommendedName>
</protein>
<gene>
    <name evidence="1" type="ORF">ACFPFO_18130</name>
</gene>
<dbReference type="EMBL" id="JBHSJG010000050">
    <property type="protein sequence ID" value="MFC4989642.1"/>
    <property type="molecule type" value="Genomic_DNA"/>
</dbReference>
<dbReference type="AlphaFoldDB" id="A0ABD5QJ47"/>
<comment type="caution">
    <text evidence="1">The sequence shown here is derived from an EMBL/GenBank/DDBJ whole genome shotgun (WGS) entry which is preliminary data.</text>
</comment>
<dbReference type="Proteomes" id="UP001595925">
    <property type="component" value="Unassembled WGS sequence"/>
</dbReference>
<evidence type="ECO:0008006" key="3">
    <source>
        <dbReference type="Google" id="ProtNLM"/>
    </source>
</evidence>
<reference evidence="1 2" key="1">
    <citation type="journal article" date="2019" name="Int. J. Syst. Evol. Microbiol.">
        <title>The Global Catalogue of Microorganisms (GCM) 10K type strain sequencing project: providing services to taxonomists for standard genome sequencing and annotation.</title>
        <authorList>
            <consortium name="The Broad Institute Genomics Platform"/>
            <consortium name="The Broad Institute Genome Sequencing Center for Infectious Disease"/>
            <person name="Wu L."/>
            <person name="Ma J."/>
        </authorList>
    </citation>
    <scope>NUCLEOTIDE SEQUENCE [LARGE SCALE GENOMIC DNA]</scope>
    <source>
        <strain evidence="1 2">CGMCC 1.15824</strain>
    </source>
</reference>
<evidence type="ECO:0000313" key="2">
    <source>
        <dbReference type="Proteomes" id="UP001595925"/>
    </source>
</evidence>
<dbReference type="RefSeq" id="WP_224829607.1">
    <property type="nucleotide sequence ID" value="NZ_JAIVEF010000023.1"/>
</dbReference>
<name>A0ABD5QJ47_9EURY</name>
<sequence length="171" mass="19376">MDEDIHLGDDGSIVYDGFGEIESLYDRLDSVITAIEDRNTSGNDIILEPEERTCLLEFYVVGHAHLERLTAIILYETLGGEERPPQNTIAFFREFSQARREDLLFHTGIIDSGLKGELSNIRQYRNDLVHAQHNRMYLPDGKPLRALVNRAIDTIQKLDEQVDELGSSASS</sequence>